<dbReference type="InterPro" id="IPR015911">
    <property type="entry name" value="Phosphoglycerate_kinase_CS"/>
</dbReference>
<protein>
    <recommendedName>
        <fullName evidence="6 13">Phosphoglycerate kinase</fullName>
        <ecNumber evidence="5 13">2.7.2.3</ecNumber>
    </recommendedName>
</protein>
<dbReference type="PRINTS" id="PR00477">
    <property type="entry name" value="PHGLYCKINASE"/>
</dbReference>
<feature type="binding site" evidence="14">
    <location>
        <position position="156"/>
    </location>
    <ligand>
        <name>(2R)-3-phosphoglycerate</name>
        <dbReference type="ChEBI" id="CHEBI:58272"/>
    </ligand>
</feature>
<dbReference type="InterPro" id="IPR001576">
    <property type="entry name" value="Phosphoglycerate_kinase"/>
</dbReference>
<keyword evidence="10 13" id="KW-0418">Kinase</keyword>
<feature type="binding site" evidence="13 14">
    <location>
        <begin position="65"/>
        <end position="68"/>
    </location>
    <ligand>
        <name>substrate</name>
    </ligand>
</feature>
<dbReference type="Gene3D" id="3.40.50.1260">
    <property type="entry name" value="Phosphoglycerate kinase, N-terminal domain"/>
    <property type="match status" value="2"/>
</dbReference>
<feature type="binding site" evidence="13">
    <location>
        <position position="123"/>
    </location>
    <ligand>
        <name>substrate</name>
    </ligand>
</feature>
<dbReference type="GO" id="GO:0005829">
    <property type="term" value="C:cytosol"/>
    <property type="evidence" value="ECO:0007669"/>
    <property type="project" value="TreeGrafter"/>
</dbReference>
<feature type="binding site" evidence="14">
    <location>
        <position position="123"/>
    </location>
    <ligand>
        <name>(2R)-3-phosphoglycerate</name>
        <dbReference type="ChEBI" id="CHEBI:58272"/>
    </ligand>
</feature>
<dbReference type="GO" id="GO:0043531">
    <property type="term" value="F:ADP binding"/>
    <property type="evidence" value="ECO:0007669"/>
    <property type="project" value="TreeGrafter"/>
</dbReference>
<evidence type="ECO:0000256" key="4">
    <source>
        <dbReference type="ARBA" id="ARBA00011245"/>
    </source>
</evidence>
<feature type="binding site" evidence="13">
    <location>
        <position position="42"/>
    </location>
    <ligand>
        <name>substrate</name>
    </ligand>
</feature>
<evidence type="ECO:0000256" key="9">
    <source>
        <dbReference type="ARBA" id="ARBA00022741"/>
    </source>
</evidence>
<evidence type="ECO:0000256" key="5">
    <source>
        <dbReference type="ARBA" id="ARBA00013061"/>
    </source>
</evidence>
<dbReference type="GO" id="GO:0004618">
    <property type="term" value="F:phosphoglycerate kinase activity"/>
    <property type="evidence" value="ECO:0007669"/>
    <property type="project" value="UniProtKB-UniRule"/>
</dbReference>
<evidence type="ECO:0000256" key="2">
    <source>
        <dbReference type="ARBA" id="ARBA00004838"/>
    </source>
</evidence>
<evidence type="ECO:0000256" key="10">
    <source>
        <dbReference type="ARBA" id="ARBA00022777"/>
    </source>
</evidence>
<evidence type="ECO:0000256" key="3">
    <source>
        <dbReference type="ARBA" id="ARBA00008982"/>
    </source>
</evidence>
<evidence type="ECO:0000256" key="12">
    <source>
        <dbReference type="ARBA" id="ARBA00023152"/>
    </source>
</evidence>
<evidence type="ECO:0000256" key="1">
    <source>
        <dbReference type="ARBA" id="ARBA00000642"/>
    </source>
</evidence>
<dbReference type="PANTHER" id="PTHR11406">
    <property type="entry name" value="PHOSPHOGLYCERATE KINASE"/>
    <property type="match status" value="1"/>
</dbReference>
<dbReference type="UniPathway" id="UPA00109">
    <property type="reaction ID" value="UER00185"/>
</dbReference>
<comment type="pathway">
    <text evidence="2 13">Carbohydrate degradation; glycolysis; pyruvate from D-glyceraldehyde 3-phosphate: step 2/5.</text>
</comment>
<feature type="binding site" evidence="13 15">
    <location>
        <position position="207"/>
    </location>
    <ligand>
        <name>ATP</name>
        <dbReference type="ChEBI" id="CHEBI:30616"/>
    </ligand>
</feature>
<feature type="binding site" evidence="13">
    <location>
        <position position="291"/>
    </location>
    <ligand>
        <name>ATP</name>
        <dbReference type="ChEBI" id="CHEBI:30616"/>
    </ligand>
</feature>
<feature type="binding site" evidence="14">
    <location>
        <position position="42"/>
    </location>
    <ligand>
        <name>(2R)-3-phosphoglycerate</name>
        <dbReference type="ChEBI" id="CHEBI:58272"/>
    </ligand>
</feature>
<organism evidence="17">
    <name type="scientific">candidate division WOR-3 bacterium</name>
    <dbReference type="NCBI Taxonomy" id="2052148"/>
    <lineage>
        <taxon>Bacteria</taxon>
        <taxon>Bacteria division WOR-3</taxon>
    </lineage>
</organism>
<proteinExistence type="inferred from homology"/>
<evidence type="ECO:0000256" key="6">
    <source>
        <dbReference type="ARBA" id="ARBA00016471"/>
    </source>
</evidence>
<dbReference type="InterPro" id="IPR036043">
    <property type="entry name" value="Phosphoglycerate_kinase_sf"/>
</dbReference>
<comment type="subcellular location">
    <subcellularLocation>
        <location evidence="13">Cytoplasm</location>
    </subcellularLocation>
</comment>
<feature type="binding site" evidence="13 15">
    <location>
        <begin position="351"/>
        <end position="354"/>
    </location>
    <ligand>
        <name>ATP</name>
        <dbReference type="ChEBI" id="CHEBI:30616"/>
    </ligand>
</feature>
<dbReference type="AlphaFoldDB" id="A0A7V3ZYV4"/>
<evidence type="ECO:0000256" key="15">
    <source>
        <dbReference type="PIRSR" id="PIRSR000724-2"/>
    </source>
</evidence>
<evidence type="ECO:0000256" key="8">
    <source>
        <dbReference type="ARBA" id="ARBA00022679"/>
    </source>
</evidence>
<feature type="binding site" evidence="13">
    <location>
        <position position="156"/>
    </location>
    <ligand>
        <name>substrate</name>
    </ligand>
</feature>
<evidence type="ECO:0000256" key="14">
    <source>
        <dbReference type="PIRSR" id="PIRSR000724-1"/>
    </source>
</evidence>
<dbReference type="PANTHER" id="PTHR11406:SF23">
    <property type="entry name" value="PHOSPHOGLYCERATE KINASE 1, CHLOROPLASTIC-RELATED"/>
    <property type="match status" value="1"/>
</dbReference>
<evidence type="ECO:0000256" key="11">
    <source>
        <dbReference type="ARBA" id="ARBA00022840"/>
    </source>
</evidence>
<dbReference type="SUPFAM" id="SSF53748">
    <property type="entry name" value="Phosphoglycerate kinase"/>
    <property type="match status" value="1"/>
</dbReference>
<keyword evidence="7 13" id="KW-0963">Cytoplasm</keyword>
<keyword evidence="12 13" id="KW-0324">Glycolysis</keyword>
<dbReference type="HAMAP" id="MF_00145">
    <property type="entry name" value="Phosphoglyc_kinase"/>
    <property type="match status" value="1"/>
</dbReference>
<keyword evidence="8 13" id="KW-0808">Transferase</keyword>
<evidence type="ECO:0000256" key="16">
    <source>
        <dbReference type="RuleBase" id="RU000532"/>
    </source>
</evidence>
<dbReference type="GO" id="GO:0006096">
    <property type="term" value="P:glycolytic process"/>
    <property type="evidence" value="ECO:0007669"/>
    <property type="project" value="UniProtKB-UniRule"/>
</dbReference>
<feature type="binding site" evidence="13 15">
    <location>
        <position position="322"/>
    </location>
    <ligand>
        <name>ATP</name>
        <dbReference type="ChEBI" id="CHEBI:30616"/>
    </ligand>
</feature>
<comment type="catalytic activity">
    <reaction evidence="1 13 16">
        <text>(2R)-3-phosphoglycerate + ATP = (2R)-3-phospho-glyceroyl phosphate + ADP</text>
        <dbReference type="Rhea" id="RHEA:14801"/>
        <dbReference type="ChEBI" id="CHEBI:30616"/>
        <dbReference type="ChEBI" id="CHEBI:57604"/>
        <dbReference type="ChEBI" id="CHEBI:58272"/>
        <dbReference type="ChEBI" id="CHEBI:456216"/>
        <dbReference type="EC" id="2.7.2.3"/>
    </reaction>
</comment>
<dbReference type="GO" id="GO:0005524">
    <property type="term" value="F:ATP binding"/>
    <property type="evidence" value="ECO:0007669"/>
    <property type="project" value="UniProtKB-KW"/>
</dbReference>
<dbReference type="EC" id="2.7.2.3" evidence="5 13"/>
<keyword evidence="9 13" id="KW-0547">Nucleotide-binding</keyword>
<gene>
    <name evidence="13" type="primary">pgk</name>
    <name evidence="17" type="ORF">ENU66_07600</name>
</gene>
<comment type="subunit">
    <text evidence="4 13">Monomer.</text>
</comment>
<dbReference type="FunFam" id="3.40.50.1260:FF:000006">
    <property type="entry name" value="Phosphoglycerate kinase"/>
    <property type="match status" value="1"/>
</dbReference>
<dbReference type="GO" id="GO:0006094">
    <property type="term" value="P:gluconeogenesis"/>
    <property type="evidence" value="ECO:0007669"/>
    <property type="project" value="TreeGrafter"/>
</dbReference>
<name>A0A7V3ZYV4_UNCW3</name>
<keyword evidence="11 13" id="KW-0067">ATP-binding</keyword>
<evidence type="ECO:0000256" key="13">
    <source>
        <dbReference type="HAMAP-Rule" id="MF_00145"/>
    </source>
</evidence>
<dbReference type="EMBL" id="DTDJ01000047">
    <property type="protein sequence ID" value="HGL18173.1"/>
    <property type="molecule type" value="Genomic_DNA"/>
</dbReference>
<dbReference type="InterPro" id="IPR015824">
    <property type="entry name" value="Phosphoglycerate_kinase_N"/>
</dbReference>
<comment type="caution">
    <text evidence="17">The sequence shown here is derived from an EMBL/GenBank/DDBJ whole genome shotgun (WGS) entry which is preliminary data.</text>
</comment>
<dbReference type="PIRSF" id="PIRSF000724">
    <property type="entry name" value="Pgk"/>
    <property type="match status" value="1"/>
</dbReference>
<accession>A0A7V3ZYV4</accession>
<evidence type="ECO:0000256" key="7">
    <source>
        <dbReference type="ARBA" id="ARBA00022490"/>
    </source>
</evidence>
<feature type="binding site" evidence="13 14">
    <location>
        <begin position="26"/>
        <end position="28"/>
    </location>
    <ligand>
        <name>substrate</name>
    </ligand>
</feature>
<reference evidence="17" key="1">
    <citation type="journal article" date="2020" name="mSystems">
        <title>Genome- and Community-Level Interaction Insights into Carbon Utilization and Element Cycling Functions of Hydrothermarchaeota in Hydrothermal Sediment.</title>
        <authorList>
            <person name="Zhou Z."/>
            <person name="Liu Y."/>
            <person name="Xu W."/>
            <person name="Pan J."/>
            <person name="Luo Z.H."/>
            <person name="Li M."/>
        </authorList>
    </citation>
    <scope>NUCLEOTIDE SEQUENCE [LARGE SCALE GENOMIC DNA]</scope>
    <source>
        <strain evidence="17">SpSt-69</strain>
    </source>
</reference>
<comment type="similarity">
    <text evidence="3 13 16">Belongs to the phosphoglycerate kinase family.</text>
</comment>
<dbReference type="Pfam" id="PF00162">
    <property type="entry name" value="PGK"/>
    <property type="match status" value="1"/>
</dbReference>
<sequence length="397" mass="43898">MSLNKLSILDVSDDLFKGKRVFVRVDFNVPIGSDGQIVDDTRIRKTLPTITYLLDREAKVILASHLGRPKGKDLKYSLKPVAEHLSKIIQREVKFVDDCIGEKVERVIEQLKDGEILLLENVRFYEEEEKNDPEFSKKLASYFDVYVNDAFATAHRAHASTYGMAEYMEVRLAGLLMKKEIEALSKVRDNPEHPFVVILGGAKVKDKIGIIKYLLPKADALMIGGGMAYTFLHALGQKVGKSILDKDMLDQVKEFLATEKIILPEDHVVADKLEEGSNYKAVKEIPDDMIGVDIGPKTVTRYISALPDSGTLFWNGPLGVIEIDEFAKGSIELLKAVAYKTSKGLFSVIGGGDTLTILEKAKIDEDAFSHVSSGGGATLEFLAGIDLPGIKILQDKK</sequence>
<dbReference type="FunFam" id="3.40.50.1260:FF:000031">
    <property type="entry name" value="Phosphoglycerate kinase 1"/>
    <property type="match status" value="1"/>
</dbReference>
<dbReference type="PROSITE" id="PS00111">
    <property type="entry name" value="PGLYCERATE_KINASE"/>
    <property type="match status" value="1"/>
</dbReference>
<evidence type="ECO:0000313" key="17">
    <source>
        <dbReference type="EMBL" id="HGL18173.1"/>
    </source>
</evidence>